<dbReference type="PROSITE" id="PS00020">
    <property type="entry name" value="ACTININ_2"/>
    <property type="match status" value="1"/>
</dbReference>
<dbReference type="InterPro" id="IPR001298">
    <property type="entry name" value="Filamin/ABP280_rpt"/>
</dbReference>
<evidence type="ECO:0000256" key="3">
    <source>
        <dbReference type="ARBA" id="ARBA00023203"/>
    </source>
</evidence>
<accession>T1FH46</accession>
<reference evidence="9 11" key="2">
    <citation type="journal article" date="2013" name="Nature">
        <title>Insights into bilaterian evolution from three spiralian genomes.</title>
        <authorList>
            <person name="Simakov O."/>
            <person name="Marletaz F."/>
            <person name="Cho S.J."/>
            <person name="Edsinger-Gonzales E."/>
            <person name="Havlak P."/>
            <person name="Hellsten U."/>
            <person name="Kuo D.H."/>
            <person name="Larsson T."/>
            <person name="Lv J."/>
            <person name="Arendt D."/>
            <person name="Savage R."/>
            <person name="Osoegawa K."/>
            <person name="de Jong P."/>
            <person name="Grimwood J."/>
            <person name="Chapman J.A."/>
            <person name="Shapiro H."/>
            <person name="Aerts A."/>
            <person name="Otillar R.P."/>
            <person name="Terry A.Y."/>
            <person name="Boore J.L."/>
            <person name="Grigoriev I.V."/>
            <person name="Lindberg D.R."/>
            <person name="Seaver E.C."/>
            <person name="Weisblat D.A."/>
            <person name="Putnam N.H."/>
            <person name="Rokhsar D.S."/>
        </authorList>
    </citation>
    <scope>NUCLEOTIDE SEQUENCE</scope>
</reference>
<feature type="repeat" description="Filamin" evidence="4">
    <location>
        <begin position="619"/>
        <end position="721"/>
    </location>
</feature>
<keyword evidence="7" id="KW-0472">Membrane</keyword>
<feature type="repeat" description="Filamin" evidence="4">
    <location>
        <begin position="233"/>
        <end position="321"/>
    </location>
</feature>
<evidence type="ECO:0000313" key="9">
    <source>
        <dbReference type="EMBL" id="ESN92240.1"/>
    </source>
</evidence>
<dbReference type="OrthoDB" id="5334309at2759"/>
<dbReference type="PANTHER" id="PTHR38537:SF8">
    <property type="entry name" value="FILAMIN-A"/>
    <property type="match status" value="1"/>
</dbReference>
<keyword evidence="7" id="KW-1133">Transmembrane helix</keyword>
<dbReference type="FunFam" id="1.10.418.10:FF:000006">
    <property type="entry name" value="Filamin-B isoform A"/>
    <property type="match status" value="1"/>
</dbReference>
<keyword evidence="5" id="KW-0175">Coiled coil</keyword>
<dbReference type="eggNOG" id="KOG0518">
    <property type="taxonomic scope" value="Eukaryota"/>
</dbReference>
<sequence>MTTDQNHENDRRIGDDATWKIIQKNTFTRWINERLKIADKHIENIETDLSDGLKLIALLEILSGKKFQKYNKNPVFRPQKLENVTMALKFLQSNERIRIVNIDSTDIVDHNLKLILGLVWMLINHYSISIPNWGDDDDNAVEVNSQTHSKTSTASHTAIGALVDGIAPGLCPDWEDWNSGDAVKNAGDAMTAAEVWLGVPQLITPEEMCNKSIDEQSMMTYLSQFTTSKLREGAPLRPKTNVSRAGENVDFTVETFKAGKGELTVEIVGPDGKITNIEPVFNNDTYLTYTCSYTPTSQGQYQVKVKYSGREIPKSPFVVSVERSSIDPKSVLASGPGLTNSGLYVGEETFFDVTHHDVGTCKLESYIVDPTGVKSSTRAKVTKISDAESVVSYTPLIPGVHTVHVNVDGLPVPNSPFTVHVLPKFDPNKYLVSGRGVQKSGVRLGDLVAFKVTHEDGHEIGQGDLKVEVTDDCGNMLQINNSTLLYTYEPKEPSQHRISIFVGSSNNNSEQQHIAKSPYVVEIKGQRDCNMVVYGPGLSRGVVGRMCSFCLEANGENGSLAFQIEGPSQAQIDCLDNEDGSALISYVPVQAGEYAIHVMCDDDDISGSPFIADIIDDDDPNFKPENIQVSGPTIADRHRLLVNTPTQFSVDHLRAGKGQLAVGVFDSEGNTVLSLRDVSFKNSNKDNLRSYELTPKELGRHNLLVSYNGSMVPGSPFKLTVLEPSDPAKVKLYGPALENDAGDVSIMLTYETGQDVPMVTEDEGTNSFKVTFTPTRMGKIEGKVYFGEVEIPASPIFFTCRSPIDLSGVKVHGLDSKKFLESPNELIIDTSSVSAAGDLKVVSRSPSGTRALVPMTLDFAKGQGVYCGLFTFFEEGAHNFDIRYDNIPIRNDPFVVEGVSGCDPSHVKVYGSGLKQGLTNHTQTLQVATRGAGQGTLKVSIFGPTAEPTKTTCRDNGDGTCSVEYIPKVRGTYNVEVTFAGQHVDESPYRVEIKDDVDISKIKFFDLDNLQVKKGQTSKFKVDTKSCGRSDLKAVITDIHGSSRDLAITSLAPGLFEVVFAPSEEGLYCIDVYYGGQKVKSSSKVQVMPAFDASKVKMSLTGNNINNNNHATTTTTTIAPSTTTFATLTTTLDVDVSEAGEADLNASVEDHLGEELANRITPLGQSKYRIEFQPMRVGHVIVYVTYGGEHVIGSPLRIPVLPSGDANLVKLLGDELDNEDYRIPIDHSKAGLGRTTFSLRGDRVGDVGAEILENNSEGVCEILYQLPEEDVYRGRVQFGGQEVTGLSFVQEEAAIQQLISLNNNNNIDNIDATTATSTTTTTTTRINRQLSNGHHHHHHQTNGYLDGTNVSLVMFDRLVFNIPVGPVIGFVQARITTPNGITEIPEVINNQDGTVTISYLPYKEGLYTLSIDYNDQPLQGCSPLEFKVERPSIINKVKAVGPGLVAGVSGAVCRFAISIPGDVDFAGLAVSIDGPSKCPIDVEEARDGLLNVTYLPSTAGTYSLSIFYGHHHIQGSPFTARILPSSRDLTLAEMYIGSRDNKEPVDLDLTFNVKDLQAITCSVTSASTGLKQNVPLRIMTGGKLGEGALFSPKTEGEYTFELFRSGRSISRPPIKKYIKCNQCTCTDVNKVKVRGPGLVRPRTEEWNYFIIDYRNAGTGGLNISIDGPSKVQMNCSDDNNNDDYDNGINDDDVINYSDDVINYANDNGEFNGGKYGVSKIGFKPAKAGSPFILKVASNDNNDDDIYCGNDDDGDSGGGGGGGGGGGDGIVDQSYLAISQIGKESYLNLNIPGVIKNELRVFVCGPSGHLDSCYFKPTSSSSRPPQSSSSPMVGASNDAVGHYSIAFIPKEAGIHLVHVSRRGQPVTGSPFRFLVGPLFESKVGNIKVSGEGLFRGCVGVAGTFTVDTKDAGDGNLSITMEGPMKPDVSFKDNHDGTCTYLLSVRFNGQHITGSPYSILIDGRGDGDGGGGGTMDRMEKKKKRYMPNEPIAYEVTASQVKGQPLVKVVSPRGDVILPIVQSLDDDNYVVRFLPHHPGLHRVEVTQMGRPLSNSPFKLFVGDLTSNPEKVICSGQGLTSGHTGEHLKFQVHTEEAGCGSLEVAIDGPSKVNIRCLDLQVRPLTFVYVPHCPGVYKVSVLFDGKSVTKSPYRVKVKGPGQPLPWNELSKCEVLIPATDDLCGVYTSCNECLGKTISNITKCYWCTGNESSGVCLSYPSSDSCPFGKSRWQACFISYDIMILCLAILAVLIVLFLLITLYCSCKKCFRKRAQRREDVENRRHTLENEERRTRNEQRAIERRVKYDEIRQKYG</sequence>
<feature type="repeat" description="Filamin" evidence="4">
    <location>
        <begin position="1623"/>
        <end position="1735"/>
    </location>
</feature>
<dbReference type="InterPro" id="IPR001715">
    <property type="entry name" value="CH_dom"/>
</dbReference>
<dbReference type="GO" id="GO:0030036">
    <property type="term" value="P:actin cytoskeleton organization"/>
    <property type="evidence" value="ECO:0007669"/>
    <property type="project" value="InterPro"/>
</dbReference>
<dbReference type="InterPro" id="IPR044801">
    <property type="entry name" value="Filamin"/>
</dbReference>
<dbReference type="OMA" id="NENSHID"/>
<feature type="compositionally biased region" description="Acidic residues" evidence="6">
    <location>
        <begin position="1744"/>
        <end position="1754"/>
    </location>
</feature>
<dbReference type="GeneID" id="20208145"/>
<evidence type="ECO:0000256" key="2">
    <source>
        <dbReference type="ARBA" id="ARBA00022737"/>
    </source>
</evidence>
<reference evidence="11" key="1">
    <citation type="submission" date="2012-12" db="EMBL/GenBank/DDBJ databases">
        <authorList>
            <person name="Hellsten U."/>
            <person name="Grimwood J."/>
            <person name="Chapman J.A."/>
            <person name="Shapiro H."/>
            <person name="Aerts A."/>
            <person name="Otillar R.P."/>
            <person name="Terry A.Y."/>
            <person name="Boore J.L."/>
            <person name="Simakov O."/>
            <person name="Marletaz F."/>
            <person name="Cho S.-J."/>
            <person name="Edsinger-Gonzales E."/>
            <person name="Havlak P."/>
            <person name="Kuo D.-H."/>
            <person name="Larsson T."/>
            <person name="Lv J."/>
            <person name="Arendt D."/>
            <person name="Savage R."/>
            <person name="Osoegawa K."/>
            <person name="de Jong P."/>
            <person name="Lindberg D.R."/>
            <person name="Seaver E.C."/>
            <person name="Weisblat D.A."/>
            <person name="Putnam N.H."/>
            <person name="Grigoriev I.V."/>
            <person name="Rokhsar D.S."/>
        </authorList>
    </citation>
    <scope>NUCLEOTIDE SEQUENCE</scope>
</reference>
<dbReference type="InterPro" id="IPR001589">
    <property type="entry name" value="Actinin_actin-bd_CS"/>
</dbReference>
<evidence type="ECO:0000259" key="8">
    <source>
        <dbReference type="PROSITE" id="PS50021"/>
    </source>
</evidence>
<comment type="similarity">
    <text evidence="1">Belongs to the filamin family.</text>
</comment>
<dbReference type="InterPro" id="IPR013783">
    <property type="entry name" value="Ig-like_fold"/>
</dbReference>
<feature type="repeat" description="Filamin" evidence="4">
    <location>
        <begin position="2060"/>
        <end position="2152"/>
    </location>
</feature>
<feature type="compositionally biased region" description="Gly residues" evidence="6">
    <location>
        <begin position="1755"/>
        <end position="1765"/>
    </location>
</feature>
<dbReference type="SMART" id="SM00033">
    <property type="entry name" value="CH"/>
    <property type="match status" value="2"/>
</dbReference>
<dbReference type="InterPro" id="IPR017868">
    <property type="entry name" value="Filamin/ABP280_repeat-like"/>
</dbReference>
<dbReference type="Pfam" id="PF00630">
    <property type="entry name" value="Filamin"/>
    <property type="match status" value="13"/>
</dbReference>
<dbReference type="SUPFAM" id="SSF47576">
    <property type="entry name" value="Calponin-homology domain, CH-domain"/>
    <property type="match status" value="1"/>
</dbReference>
<evidence type="ECO:0000313" key="10">
    <source>
        <dbReference type="EnsemblMetazoa" id="HelroP181576"/>
    </source>
</evidence>
<dbReference type="RefSeq" id="XP_009029622.1">
    <property type="nucleotide sequence ID" value="XM_009031374.1"/>
</dbReference>
<dbReference type="EMBL" id="AMQM01007657">
    <property type="status" value="NOT_ANNOTATED_CDS"/>
    <property type="molecule type" value="Genomic_DNA"/>
</dbReference>
<dbReference type="EMBL" id="AMQM01007655">
    <property type="status" value="NOT_ANNOTATED_CDS"/>
    <property type="molecule type" value="Genomic_DNA"/>
</dbReference>
<feature type="repeat" description="Filamin" evidence="4">
    <location>
        <begin position="899"/>
        <end position="993"/>
    </location>
</feature>
<feature type="region of interest" description="Disordered" evidence="6">
    <location>
        <begin position="1744"/>
        <end position="1765"/>
    </location>
</feature>
<feature type="coiled-coil region" evidence="5">
    <location>
        <begin position="2270"/>
        <end position="2297"/>
    </location>
</feature>
<keyword evidence="2" id="KW-0677">Repeat</keyword>
<feature type="repeat" description="Filamin" evidence="4">
    <location>
        <begin position="725"/>
        <end position="800"/>
    </location>
</feature>
<dbReference type="InterPro" id="IPR014756">
    <property type="entry name" value="Ig_E-set"/>
</dbReference>
<dbReference type="CTD" id="20208145"/>
<protein>
    <recommendedName>
        <fullName evidence="8">Calponin-homology (CH) domain-containing protein</fullName>
    </recommendedName>
</protein>
<keyword evidence="3" id="KW-0009">Actin-binding</keyword>
<evidence type="ECO:0000256" key="4">
    <source>
        <dbReference type="PROSITE-ProRule" id="PRU00087"/>
    </source>
</evidence>
<feature type="transmembrane region" description="Helical" evidence="7">
    <location>
        <begin position="2235"/>
        <end position="2259"/>
    </location>
</feature>
<keyword evidence="11" id="KW-1185">Reference proteome</keyword>
<dbReference type="PROSITE" id="PS50021">
    <property type="entry name" value="CH"/>
    <property type="match status" value="1"/>
</dbReference>
<feature type="repeat" description="Filamin" evidence="4">
    <location>
        <begin position="1369"/>
        <end position="1428"/>
    </location>
</feature>
<organism evidence="10 11">
    <name type="scientific">Helobdella robusta</name>
    <name type="common">Californian leech</name>
    <dbReference type="NCBI Taxonomy" id="6412"/>
    <lineage>
        <taxon>Eukaryota</taxon>
        <taxon>Metazoa</taxon>
        <taxon>Spiralia</taxon>
        <taxon>Lophotrochozoa</taxon>
        <taxon>Annelida</taxon>
        <taxon>Clitellata</taxon>
        <taxon>Hirudinea</taxon>
        <taxon>Rhynchobdellida</taxon>
        <taxon>Glossiphoniidae</taxon>
        <taxon>Helobdella</taxon>
    </lineage>
</organism>
<feature type="domain" description="Calponin-homology (CH)" evidence="8">
    <location>
        <begin position="21"/>
        <end position="127"/>
    </location>
</feature>
<dbReference type="PANTHER" id="PTHR38537">
    <property type="entry name" value="JITTERBUG, ISOFORM N"/>
    <property type="match status" value="1"/>
</dbReference>
<name>T1FH46_HELRO</name>
<dbReference type="GO" id="GO:0051015">
    <property type="term" value="F:actin filament binding"/>
    <property type="evidence" value="ECO:0007669"/>
    <property type="project" value="InterPro"/>
</dbReference>
<dbReference type="EnsemblMetazoa" id="HelroT181576">
    <property type="protein sequence ID" value="HelroP181576"/>
    <property type="gene ID" value="HelroG181576"/>
</dbReference>
<feature type="repeat" description="Filamin" evidence="4">
    <location>
        <begin position="422"/>
        <end position="523"/>
    </location>
</feature>
<feature type="repeat" description="Filamin" evidence="4">
    <location>
        <begin position="801"/>
        <end position="898"/>
    </location>
</feature>
<feature type="repeat" description="Filamin" evidence="4">
    <location>
        <begin position="1766"/>
        <end position="1874"/>
    </location>
</feature>
<evidence type="ECO:0000256" key="5">
    <source>
        <dbReference type="SAM" id="Coils"/>
    </source>
</evidence>
<dbReference type="SMART" id="SM00557">
    <property type="entry name" value="IG_FLMN"/>
    <property type="match status" value="17"/>
</dbReference>
<dbReference type="PROSITE" id="PS50194">
    <property type="entry name" value="FILAMIN_REPEAT"/>
    <property type="match status" value="16"/>
</dbReference>
<dbReference type="PROSITE" id="PS00019">
    <property type="entry name" value="ACTININ_1"/>
    <property type="match status" value="1"/>
</dbReference>
<feature type="repeat" description="Filamin" evidence="4">
    <location>
        <begin position="1088"/>
        <end position="1200"/>
    </location>
</feature>
<dbReference type="InterPro" id="IPR036872">
    <property type="entry name" value="CH_dom_sf"/>
</dbReference>
<evidence type="ECO:0000256" key="1">
    <source>
        <dbReference type="ARBA" id="ARBA00009238"/>
    </source>
</evidence>
<feature type="repeat" description="Filamin" evidence="4">
    <location>
        <begin position="994"/>
        <end position="1082"/>
    </location>
</feature>
<dbReference type="Proteomes" id="UP000015101">
    <property type="component" value="Unassembled WGS sequence"/>
</dbReference>
<dbReference type="Gene3D" id="2.60.40.10">
    <property type="entry name" value="Immunoglobulins"/>
    <property type="match status" value="17"/>
</dbReference>
<reference evidence="10" key="3">
    <citation type="submission" date="2015-06" db="UniProtKB">
        <authorList>
            <consortium name="EnsemblMetazoa"/>
        </authorList>
    </citation>
    <scope>IDENTIFICATION</scope>
</reference>
<dbReference type="SUPFAM" id="SSF81296">
    <property type="entry name" value="E set domains"/>
    <property type="match status" value="18"/>
</dbReference>
<dbReference type="EMBL" id="AMQM01007656">
    <property type="status" value="NOT_ANNOTATED_CDS"/>
    <property type="molecule type" value="Genomic_DNA"/>
</dbReference>
<evidence type="ECO:0000256" key="6">
    <source>
        <dbReference type="SAM" id="MobiDB-lite"/>
    </source>
</evidence>
<feature type="repeat" description="Filamin" evidence="4">
    <location>
        <begin position="323"/>
        <end position="421"/>
    </location>
</feature>
<evidence type="ECO:0000256" key="7">
    <source>
        <dbReference type="SAM" id="Phobius"/>
    </source>
</evidence>
<dbReference type="CDD" id="cd21311">
    <property type="entry name" value="CH_dFLNA-like_rpt1"/>
    <property type="match status" value="1"/>
</dbReference>
<feature type="repeat" description="Filamin" evidence="4">
    <location>
        <begin position="1429"/>
        <end position="1522"/>
    </location>
</feature>
<dbReference type="KEGG" id="hro:HELRODRAFT_181576"/>
<evidence type="ECO:0000313" key="11">
    <source>
        <dbReference type="Proteomes" id="UP000015101"/>
    </source>
</evidence>
<keyword evidence="7" id="KW-0812">Transmembrane</keyword>
<dbReference type="InParanoid" id="T1FH46"/>
<dbReference type="Gene3D" id="1.10.418.10">
    <property type="entry name" value="Calponin-like domain"/>
    <property type="match status" value="2"/>
</dbReference>
<dbReference type="Pfam" id="PF00307">
    <property type="entry name" value="CH"/>
    <property type="match status" value="1"/>
</dbReference>
<gene>
    <name evidence="10" type="primary">20208145</name>
    <name evidence="9" type="ORF">HELRODRAFT_181576</name>
</gene>
<dbReference type="EMBL" id="KB097656">
    <property type="protein sequence ID" value="ESN92240.1"/>
    <property type="molecule type" value="Genomic_DNA"/>
</dbReference>
<dbReference type="HOGENOM" id="CLU_000783_0_0_1"/>
<feature type="repeat" description="Filamin" evidence="4">
    <location>
        <begin position="533"/>
        <end position="614"/>
    </location>
</feature>
<feature type="repeat" description="Filamin" evidence="4">
    <location>
        <begin position="1877"/>
        <end position="2058"/>
    </location>
</feature>
<proteinExistence type="inferred from homology"/>